<dbReference type="Pfam" id="PF08159">
    <property type="entry name" value="NUC153"/>
    <property type="match status" value="1"/>
</dbReference>
<dbReference type="SUPFAM" id="SSF53271">
    <property type="entry name" value="PRTase-like"/>
    <property type="match status" value="1"/>
</dbReference>
<dbReference type="GO" id="GO:0016301">
    <property type="term" value="F:kinase activity"/>
    <property type="evidence" value="ECO:0007669"/>
    <property type="project" value="UniProtKB-KW"/>
</dbReference>
<dbReference type="InterPro" id="IPR056750">
    <property type="entry name" value="RRM_ESF1"/>
</dbReference>
<evidence type="ECO:0000259" key="13">
    <source>
        <dbReference type="Pfam" id="PF14681"/>
    </source>
</evidence>
<reference evidence="15 16" key="1">
    <citation type="submission" date="2024-07" db="EMBL/GenBank/DDBJ databases">
        <title>Section-level genome sequencing and comparative genomics of Aspergillus sections Usti and Cavernicolus.</title>
        <authorList>
            <consortium name="Lawrence Berkeley National Laboratory"/>
            <person name="Nybo J.L."/>
            <person name="Vesth T.C."/>
            <person name="Theobald S."/>
            <person name="Frisvad J.C."/>
            <person name="Larsen T.O."/>
            <person name="Kjaerboelling I."/>
            <person name="Rothschild-Mancinelli K."/>
            <person name="Lyhne E.K."/>
            <person name="Kogle M.E."/>
            <person name="Barry K."/>
            <person name="Clum A."/>
            <person name="Na H."/>
            <person name="Ledsgaard L."/>
            <person name="Lin J."/>
            <person name="Lipzen A."/>
            <person name="Kuo A."/>
            <person name="Riley R."/>
            <person name="Mondo S."/>
            <person name="Labutti K."/>
            <person name="Haridas S."/>
            <person name="Pangalinan J."/>
            <person name="Salamov A.A."/>
            <person name="Simmons B.A."/>
            <person name="Magnuson J.K."/>
            <person name="Chen J."/>
            <person name="Drula E."/>
            <person name="Henrissat B."/>
            <person name="Wiebenga A."/>
            <person name="Lubbers R.J."/>
            <person name="Gomes A.C."/>
            <person name="Makela M.R."/>
            <person name="Stajich J."/>
            <person name="Grigoriev I.V."/>
            <person name="Mortensen U.H."/>
            <person name="De Vries R.P."/>
            <person name="Baker S.E."/>
            <person name="Andersen M.R."/>
        </authorList>
    </citation>
    <scope>NUCLEOTIDE SEQUENCE [LARGE SCALE GENOMIC DNA]</scope>
    <source>
        <strain evidence="15 16">CBS 588.65</strain>
    </source>
</reference>
<keyword evidence="6" id="KW-0547">Nucleotide-binding</keyword>
<dbReference type="Proteomes" id="UP001610334">
    <property type="component" value="Unassembled WGS sequence"/>
</dbReference>
<protein>
    <recommendedName>
        <fullName evidence="4">uridine/cytidine kinase</fullName>
        <ecNumber evidence="4">2.7.1.48</ecNumber>
    </recommendedName>
</protein>
<keyword evidence="16" id="KW-1185">Reference proteome</keyword>
<feature type="domain" description="Phosphoribulokinase/uridine kinase" evidence="11">
    <location>
        <begin position="27"/>
        <end position="200"/>
    </location>
</feature>
<feature type="compositionally biased region" description="Acidic residues" evidence="10">
    <location>
        <begin position="484"/>
        <end position="510"/>
    </location>
</feature>
<dbReference type="InterPro" id="IPR029057">
    <property type="entry name" value="PRTase-like"/>
</dbReference>
<feature type="domain" description="NUC153" evidence="12">
    <location>
        <begin position="1021"/>
        <end position="1049"/>
    </location>
</feature>
<dbReference type="InterPro" id="IPR012580">
    <property type="entry name" value="NUC153"/>
</dbReference>
<dbReference type="InterPro" id="IPR000836">
    <property type="entry name" value="PRTase_dom"/>
</dbReference>
<evidence type="ECO:0000256" key="10">
    <source>
        <dbReference type="SAM" id="MobiDB-lite"/>
    </source>
</evidence>
<evidence type="ECO:0000256" key="9">
    <source>
        <dbReference type="ARBA" id="ARBA00023242"/>
    </source>
</evidence>
<comment type="subcellular location">
    <subcellularLocation>
        <location evidence="1">Nucleus</location>
        <location evidence="1">Nucleolus</location>
    </subcellularLocation>
</comment>
<feature type="region of interest" description="Disordered" evidence="10">
    <location>
        <begin position="987"/>
        <end position="1018"/>
    </location>
</feature>
<dbReference type="InterPro" id="IPR039754">
    <property type="entry name" value="Esf1"/>
</dbReference>
<feature type="region of interest" description="Disordered" evidence="10">
    <location>
        <begin position="790"/>
        <end position="959"/>
    </location>
</feature>
<dbReference type="SUPFAM" id="SSF52540">
    <property type="entry name" value="P-loop containing nucleoside triphosphate hydrolases"/>
    <property type="match status" value="1"/>
</dbReference>
<comment type="similarity">
    <text evidence="3">Belongs to the ESF1 family.</text>
</comment>
<evidence type="ECO:0000313" key="16">
    <source>
        <dbReference type="Proteomes" id="UP001610334"/>
    </source>
</evidence>
<dbReference type="EMBL" id="JBFXLT010000018">
    <property type="protein sequence ID" value="KAL2817374.1"/>
    <property type="molecule type" value="Genomic_DNA"/>
</dbReference>
<feature type="compositionally biased region" description="Basic and acidic residues" evidence="10">
    <location>
        <begin position="949"/>
        <end position="959"/>
    </location>
</feature>
<feature type="domain" description="ESF1 RRM" evidence="14">
    <location>
        <begin position="578"/>
        <end position="733"/>
    </location>
</feature>
<evidence type="ECO:0000313" key="15">
    <source>
        <dbReference type="EMBL" id="KAL2817374.1"/>
    </source>
</evidence>
<evidence type="ECO:0000256" key="5">
    <source>
        <dbReference type="ARBA" id="ARBA00022679"/>
    </source>
</evidence>
<dbReference type="Gene3D" id="3.40.50.2020">
    <property type="match status" value="1"/>
</dbReference>
<dbReference type="Pfam" id="PF14681">
    <property type="entry name" value="UPRTase"/>
    <property type="match status" value="1"/>
</dbReference>
<dbReference type="CDD" id="cd02023">
    <property type="entry name" value="UMPK"/>
    <property type="match status" value="1"/>
</dbReference>
<sequence>MESISPVYSAATGPERRYSPPWADLSIIGIAGSSGSGKTSVAMEVVKSLNLPWVVILVMDSFYKSLTPEQHVKAHANEFDFDSPDSIDFDALVQCLRDLKQGKKVDIPVYSFVEHQRQKHTTPLYSPHVLILEGILALHDPRIMELLDVKIFVEADMDVCLGRRVLRDVKERGRDIDGIIKQWFNYVKPSYKKFVEPQRSLSGTIAFISSMVVQHIQRKLEEKSEKHSATLQKLRLIAAEEKLSPNVVIMPQTPQFVGMHTILQNPDTEQVDFVFYFDRLASLLIEKALDGTTYTAKEVETPQHNKYSGLRQEGTVSAVAILRGGSCLETALKRTIPDCITGRVLIQTNERNEVPELHYLKLPPGIEQHSTVMLLDSQMSSGGAALMAVRVLIDHGVAEEKIVFVTCAAGRSGVQRLTDPRFANIQTDPRYRLPSKRHTHTKLDKRFAHILHDKDFSRNAAVDRYGRKLARDDTKKHLERFYQLEDENEDEEGEDDEIADDVSVDDDDEVLKELKKADSRAAGYDPARDGGFSESSSEEETSDEEDEDQEQEGDDEELEFPDKQQADVPVGEVTDRIAVDLMAVFSSFTPTGGKVLKVAVYPSEFGKERMEKEETEGPPREIFATKEDEDEEDDSDSEEQDEEVDSDEEEEKIKKSILKEDKGEEFNSTQLRKYQLERLRYFYAILTFSSTTVAKHVYDNVDGAEYLTSANFFDLRFVPEDTDFSDDRPRDECERIPDGYQPNDFVTDALQHSKVKLTWDMDDKSRKEAQARAFRGSRKEIDENDLKAYLASDSSDDEDEGGVDIVDATKGEGSKLSTKEQERQRMRALLGLSAQPAPSKADDGPVGEMEVTFTSGLAGGPNRDSIFENDPEETTVEKYLRKERERKKRRKEKLKGKGDDEEAEPKDSGANAQEPPEEDLGFNDPFFDDPSGKATAAARRKEEKRKKRAEREAEEKAAAAKRAELELLMMDDDDAKSGVRHFDMNEIAKAEKQARRKKGKRRVKDQPAQEMTDNFEMNVSDPRFSRLFQNHEFAIDPTNPKFKATSGMKALLEESRKRRRDRDDRGDEEDRTPDLKKQKQRSKKPSTENETDDLKKLVEKVKRKSRKA</sequence>
<dbReference type="Pfam" id="PF25121">
    <property type="entry name" value="RRM_ESF1"/>
    <property type="match status" value="1"/>
</dbReference>
<feature type="compositionally biased region" description="Basic and acidic residues" evidence="10">
    <location>
        <begin position="607"/>
        <end position="626"/>
    </location>
</feature>
<evidence type="ECO:0000256" key="1">
    <source>
        <dbReference type="ARBA" id="ARBA00004604"/>
    </source>
</evidence>
<feature type="compositionally biased region" description="Basic residues" evidence="10">
    <location>
        <begin position="884"/>
        <end position="894"/>
    </location>
</feature>
<comment type="caution">
    <text evidence="15">The sequence shown here is derived from an EMBL/GenBank/DDBJ whole genome shotgun (WGS) entry which is preliminary data.</text>
</comment>
<evidence type="ECO:0000259" key="11">
    <source>
        <dbReference type="Pfam" id="PF00485"/>
    </source>
</evidence>
<evidence type="ECO:0000256" key="7">
    <source>
        <dbReference type="ARBA" id="ARBA00022777"/>
    </source>
</evidence>
<organism evidence="15 16">
    <name type="scientific">Aspergillus granulosus</name>
    <dbReference type="NCBI Taxonomy" id="176169"/>
    <lineage>
        <taxon>Eukaryota</taxon>
        <taxon>Fungi</taxon>
        <taxon>Dikarya</taxon>
        <taxon>Ascomycota</taxon>
        <taxon>Pezizomycotina</taxon>
        <taxon>Eurotiomycetes</taxon>
        <taxon>Eurotiomycetidae</taxon>
        <taxon>Eurotiales</taxon>
        <taxon>Aspergillaceae</taxon>
        <taxon>Aspergillus</taxon>
        <taxon>Aspergillus subgen. Nidulantes</taxon>
    </lineage>
</organism>
<feature type="compositionally biased region" description="Basic and acidic residues" evidence="10">
    <location>
        <begin position="1051"/>
        <end position="1065"/>
    </location>
</feature>
<dbReference type="PANTHER" id="PTHR12202:SF0">
    <property type="entry name" value="ESF1 HOMOLOG"/>
    <property type="match status" value="1"/>
</dbReference>
<dbReference type="NCBIfam" id="NF004018">
    <property type="entry name" value="PRK05480.1"/>
    <property type="match status" value="1"/>
</dbReference>
<feature type="compositionally biased region" description="Acidic residues" evidence="10">
    <location>
        <begin position="536"/>
        <end position="559"/>
    </location>
</feature>
<dbReference type="Pfam" id="PF00485">
    <property type="entry name" value="PRK"/>
    <property type="match status" value="1"/>
</dbReference>
<dbReference type="PANTHER" id="PTHR12202">
    <property type="entry name" value="ESF1 HOMOLOG"/>
    <property type="match status" value="1"/>
</dbReference>
<feature type="compositionally biased region" description="Basic and acidic residues" evidence="10">
    <location>
        <begin position="807"/>
        <end position="825"/>
    </location>
</feature>
<feature type="region of interest" description="Disordered" evidence="10">
    <location>
        <begin position="482"/>
        <end position="571"/>
    </location>
</feature>
<keyword evidence="9" id="KW-0539">Nucleus</keyword>
<keyword evidence="8" id="KW-0175">Coiled coil</keyword>
<feature type="region of interest" description="Disordered" evidence="10">
    <location>
        <begin position="1031"/>
        <end position="1108"/>
    </location>
</feature>
<evidence type="ECO:0000256" key="6">
    <source>
        <dbReference type="ARBA" id="ARBA00022741"/>
    </source>
</evidence>
<comment type="pathway">
    <text evidence="2">Pyrimidine metabolism; UMP biosynthesis via salvage pathway; UMP from uridine: step 1/1.</text>
</comment>
<gene>
    <name evidence="15" type="ORF">BJX63DRAFT_419635</name>
</gene>
<feature type="region of interest" description="Disordered" evidence="10">
    <location>
        <begin position="607"/>
        <end position="653"/>
    </location>
</feature>
<dbReference type="CDD" id="cd06223">
    <property type="entry name" value="PRTases_typeI"/>
    <property type="match status" value="1"/>
</dbReference>
<keyword evidence="7 15" id="KW-0418">Kinase</keyword>
<dbReference type="InterPro" id="IPR006083">
    <property type="entry name" value="PRK/URK"/>
</dbReference>
<name>A0ABR4HPG4_9EURO</name>
<evidence type="ECO:0000256" key="8">
    <source>
        <dbReference type="ARBA" id="ARBA00023054"/>
    </source>
</evidence>
<dbReference type="InterPro" id="IPR027417">
    <property type="entry name" value="P-loop_NTPase"/>
</dbReference>
<evidence type="ECO:0000256" key="3">
    <source>
        <dbReference type="ARBA" id="ARBA00009087"/>
    </source>
</evidence>
<dbReference type="PRINTS" id="PR00988">
    <property type="entry name" value="URIDINKINASE"/>
</dbReference>
<dbReference type="InterPro" id="IPR000764">
    <property type="entry name" value="Uridine_kinase-like"/>
</dbReference>
<evidence type="ECO:0000259" key="14">
    <source>
        <dbReference type="Pfam" id="PF25121"/>
    </source>
</evidence>
<evidence type="ECO:0000259" key="12">
    <source>
        <dbReference type="Pfam" id="PF08159"/>
    </source>
</evidence>
<proteinExistence type="inferred from homology"/>
<dbReference type="EC" id="2.7.1.48" evidence="4"/>
<dbReference type="Gene3D" id="3.40.50.300">
    <property type="entry name" value="P-loop containing nucleotide triphosphate hydrolases"/>
    <property type="match status" value="1"/>
</dbReference>
<feature type="compositionally biased region" description="Acidic residues" evidence="10">
    <location>
        <begin position="627"/>
        <end position="650"/>
    </location>
</feature>
<keyword evidence="5" id="KW-0808">Transferase</keyword>
<accession>A0ABR4HPG4</accession>
<evidence type="ECO:0000256" key="2">
    <source>
        <dbReference type="ARBA" id="ARBA00004690"/>
    </source>
</evidence>
<feature type="compositionally biased region" description="Basic residues" evidence="10">
    <location>
        <begin position="994"/>
        <end position="1003"/>
    </location>
</feature>
<feature type="domain" description="Phosphoribosyltransferase" evidence="13">
    <location>
        <begin position="251"/>
        <end position="419"/>
    </location>
</feature>
<evidence type="ECO:0000256" key="4">
    <source>
        <dbReference type="ARBA" id="ARBA00012137"/>
    </source>
</evidence>